<comment type="caution">
    <text evidence="2">The sequence shown here is derived from an EMBL/GenBank/DDBJ whole genome shotgun (WGS) entry which is preliminary data.</text>
</comment>
<dbReference type="Proteomes" id="UP000282759">
    <property type="component" value="Unassembled WGS sequence"/>
</dbReference>
<evidence type="ECO:0000313" key="2">
    <source>
        <dbReference type="EMBL" id="RVU03115.1"/>
    </source>
</evidence>
<dbReference type="EMBL" id="SACK01000001">
    <property type="protein sequence ID" value="RVU03115.1"/>
    <property type="molecule type" value="Genomic_DNA"/>
</dbReference>
<evidence type="ECO:0000313" key="3">
    <source>
        <dbReference type="Proteomes" id="UP000282759"/>
    </source>
</evidence>
<gene>
    <name evidence="2" type="ORF">EOD41_04050</name>
</gene>
<dbReference type="AlphaFoldDB" id="A0A437MZM2"/>
<organism evidence="2 3">
    <name type="scientific">Mucilaginibacter limnophilus</name>
    <dbReference type="NCBI Taxonomy" id="1932778"/>
    <lineage>
        <taxon>Bacteria</taxon>
        <taxon>Pseudomonadati</taxon>
        <taxon>Bacteroidota</taxon>
        <taxon>Sphingobacteriia</taxon>
        <taxon>Sphingobacteriales</taxon>
        <taxon>Sphingobacteriaceae</taxon>
        <taxon>Mucilaginibacter</taxon>
    </lineage>
</organism>
<dbReference type="RefSeq" id="WP_127703480.1">
    <property type="nucleotide sequence ID" value="NZ_SACK01000001.1"/>
</dbReference>
<evidence type="ECO:0000256" key="1">
    <source>
        <dbReference type="SAM" id="MobiDB-lite"/>
    </source>
</evidence>
<reference evidence="2 3" key="1">
    <citation type="submission" date="2019-01" db="EMBL/GenBank/DDBJ databases">
        <authorList>
            <person name="Chen W.-M."/>
        </authorList>
    </citation>
    <scope>NUCLEOTIDE SEQUENCE [LARGE SCALE GENOMIC DNA]</scope>
    <source>
        <strain evidence="2 3">YBJ-36</strain>
    </source>
</reference>
<feature type="compositionally biased region" description="Basic and acidic residues" evidence="1">
    <location>
        <begin position="58"/>
        <end position="75"/>
    </location>
</feature>
<feature type="region of interest" description="Disordered" evidence="1">
    <location>
        <begin position="1"/>
        <end position="75"/>
    </location>
</feature>
<sequence length="75" mass="8165">MNTENQNENTDPREDQIGENDGGNLAKGDQPTEQTQPDDERVETVTPDNDSGDPGPPVEERDSSNKDGGPKEENL</sequence>
<proteinExistence type="predicted"/>
<dbReference type="OrthoDB" id="797974at2"/>
<protein>
    <submittedName>
        <fullName evidence="2">Uncharacterized protein</fullName>
    </submittedName>
</protein>
<keyword evidence="3" id="KW-1185">Reference proteome</keyword>
<name>A0A437MZM2_9SPHI</name>
<accession>A0A437MZM2</accession>